<reference evidence="1 2" key="1">
    <citation type="submission" date="2016-07" db="EMBL/GenBank/DDBJ databases">
        <title>Pervasive Adenine N6-methylation of Active Genes in Fungi.</title>
        <authorList>
            <consortium name="DOE Joint Genome Institute"/>
            <person name="Mondo S.J."/>
            <person name="Dannebaum R.O."/>
            <person name="Kuo R.C."/>
            <person name="Labutti K."/>
            <person name="Haridas S."/>
            <person name="Kuo A."/>
            <person name="Salamov A."/>
            <person name="Ahrendt S.R."/>
            <person name="Lipzen A."/>
            <person name="Sullivan W."/>
            <person name="Andreopoulos W.B."/>
            <person name="Clum A."/>
            <person name="Lindquist E."/>
            <person name="Daum C."/>
            <person name="Ramamoorthy G.K."/>
            <person name="Gryganskyi A."/>
            <person name="Culley D."/>
            <person name="Magnuson J.K."/>
            <person name="James T.Y."/>
            <person name="O'Malley M.A."/>
            <person name="Stajich J.E."/>
            <person name="Spatafora J.W."/>
            <person name="Visel A."/>
            <person name="Grigoriev I.V."/>
        </authorList>
    </citation>
    <scope>NUCLEOTIDE SEQUENCE [LARGE SCALE GENOMIC DNA]</scope>
    <source>
        <strain evidence="1 2">NRRL 3301</strain>
    </source>
</reference>
<dbReference type="OrthoDB" id="2215566at2759"/>
<gene>
    <name evidence="1" type="ORF">DM01DRAFT_1128606</name>
</gene>
<comment type="caution">
    <text evidence="1">The sequence shown here is derived from an EMBL/GenBank/DDBJ whole genome shotgun (WGS) entry which is preliminary data.</text>
</comment>
<evidence type="ECO:0000313" key="1">
    <source>
        <dbReference type="EMBL" id="ORX61735.1"/>
    </source>
</evidence>
<proteinExistence type="predicted"/>
<dbReference type="Proteomes" id="UP000242146">
    <property type="component" value="Unassembled WGS sequence"/>
</dbReference>
<accession>A0A1X2GUN4</accession>
<organism evidence="1 2">
    <name type="scientific">Hesseltinella vesiculosa</name>
    <dbReference type="NCBI Taxonomy" id="101127"/>
    <lineage>
        <taxon>Eukaryota</taxon>
        <taxon>Fungi</taxon>
        <taxon>Fungi incertae sedis</taxon>
        <taxon>Mucoromycota</taxon>
        <taxon>Mucoromycotina</taxon>
        <taxon>Mucoromycetes</taxon>
        <taxon>Mucorales</taxon>
        <taxon>Cunninghamellaceae</taxon>
        <taxon>Hesseltinella</taxon>
    </lineage>
</organism>
<keyword evidence="2" id="KW-1185">Reference proteome</keyword>
<sequence>MFTLSLGYLTVPVELEQSVYNTISPFDRPSWEHESTLSIAYFVEEPPDTYPTKSIHTIKLASSSAGDIELFQLIASSLQQDEDRVRPLYGIIHFNCTDTQTPCMGIVSSLSPELDTLFLRVIDASLLLDQKHDNQSNYPALDFELWSTYPMEILNCCDRYQKRVPGAADQLTKLVNETHKIAKLYGYWSLWQITEGILTRFQLDASPFLSSN</sequence>
<dbReference type="EMBL" id="MCGT01000003">
    <property type="protein sequence ID" value="ORX61735.1"/>
    <property type="molecule type" value="Genomic_DNA"/>
</dbReference>
<name>A0A1X2GUN4_9FUNG</name>
<evidence type="ECO:0000313" key="2">
    <source>
        <dbReference type="Proteomes" id="UP000242146"/>
    </source>
</evidence>
<protein>
    <submittedName>
        <fullName evidence="1">Uncharacterized protein</fullName>
    </submittedName>
</protein>
<dbReference type="AlphaFoldDB" id="A0A1X2GUN4"/>